<gene>
    <name evidence="2" type="ORF">NCTC12112_00494</name>
</gene>
<protein>
    <submittedName>
        <fullName evidence="2">Uncharacterized conserved protein</fullName>
    </submittedName>
</protein>
<dbReference type="Gene3D" id="2.30.110.10">
    <property type="entry name" value="Electron Transport, Fmn-binding Protein, Chain A"/>
    <property type="match status" value="1"/>
</dbReference>
<proteinExistence type="predicted"/>
<feature type="domain" description="Pyridoxamine 5'-phosphate oxidase-like" evidence="1">
    <location>
        <begin position="13"/>
        <end position="128"/>
    </location>
</feature>
<dbReference type="EMBL" id="LS483487">
    <property type="protein sequence ID" value="SQJ00139.1"/>
    <property type="molecule type" value="Genomic_DNA"/>
</dbReference>
<dbReference type="AlphaFoldDB" id="A0AAX2J7I3"/>
<evidence type="ECO:0000313" key="3">
    <source>
        <dbReference type="Proteomes" id="UP000249008"/>
    </source>
</evidence>
<dbReference type="KEGG" id="ful:C4N20_09695"/>
<dbReference type="SUPFAM" id="SSF50475">
    <property type="entry name" value="FMN-binding split barrel"/>
    <property type="match status" value="1"/>
</dbReference>
<dbReference type="InterPro" id="IPR012349">
    <property type="entry name" value="Split_barrel_FMN-bd"/>
</dbReference>
<accession>A0AAX2J7I3</accession>
<dbReference type="InterPro" id="IPR055196">
    <property type="entry name" value="Putative_PNPOx_2"/>
</dbReference>
<dbReference type="RefSeq" id="WP_005979498.1">
    <property type="nucleotide sequence ID" value="NZ_CABKNW010000004.1"/>
</dbReference>
<dbReference type="GeneID" id="78455085"/>
<reference evidence="2 3" key="1">
    <citation type="submission" date="2018-06" db="EMBL/GenBank/DDBJ databases">
        <authorList>
            <consortium name="Pathogen Informatics"/>
            <person name="Doyle S."/>
        </authorList>
    </citation>
    <scope>NUCLEOTIDE SEQUENCE [LARGE SCALE GENOMIC DNA]</scope>
    <source>
        <strain evidence="2 3">NCTC12112</strain>
    </source>
</reference>
<name>A0AAX2J7I3_9FUSO</name>
<organism evidence="2 3">
    <name type="scientific">Fusobacterium ulcerans</name>
    <dbReference type="NCBI Taxonomy" id="861"/>
    <lineage>
        <taxon>Bacteria</taxon>
        <taxon>Fusobacteriati</taxon>
        <taxon>Fusobacteriota</taxon>
        <taxon>Fusobacteriia</taxon>
        <taxon>Fusobacteriales</taxon>
        <taxon>Fusobacteriaceae</taxon>
        <taxon>Fusobacterium</taxon>
    </lineage>
</organism>
<sequence>MDLLKEFHKIMEEQSDIALATSVNDIPNVRIVSFYFCPDENILYFGTFKDEVKTKEFEKNNKVSFTTIPKESEEFARTNCGIVKKSDLPMSDFKQVICEKVPGYKEIIDNFEDKLVLYEISFKEVAITINYDEYKIAL</sequence>
<dbReference type="Proteomes" id="UP000249008">
    <property type="component" value="Chromosome 1"/>
</dbReference>
<evidence type="ECO:0000313" key="2">
    <source>
        <dbReference type="EMBL" id="SQJ00139.1"/>
    </source>
</evidence>
<evidence type="ECO:0000259" key="1">
    <source>
        <dbReference type="Pfam" id="PF22696"/>
    </source>
</evidence>
<dbReference type="Pfam" id="PF22696">
    <property type="entry name" value="Putative_PNPOx_2"/>
    <property type="match status" value="1"/>
</dbReference>